<comment type="caution">
    <text evidence="1">The sequence shown here is derived from an EMBL/GenBank/DDBJ whole genome shotgun (WGS) entry which is preliminary data.</text>
</comment>
<name>A0A5D4I4M9_9ACTN</name>
<evidence type="ECO:0000313" key="1">
    <source>
        <dbReference type="EMBL" id="TYR47602.1"/>
    </source>
</evidence>
<evidence type="ECO:0000313" key="2">
    <source>
        <dbReference type="Proteomes" id="UP000323242"/>
    </source>
</evidence>
<dbReference type="Proteomes" id="UP000323242">
    <property type="component" value="Unassembled WGS sequence"/>
</dbReference>
<keyword evidence="2" id="KW-1185">Reference proteome</keyword>
<proteinExistence type="predicted"/>
<protein>
    <submittedName>
        <fullName evidence="1">Uncharacterized protein</fullName>
    </submittedName>
</protein>
<dbReference type="EMBL" id="VSZQ01000327">
    <property type="protein sequence ID" value="TYR47602.1"/>
    <property type="molecule type" value="Genomic_DNA"/>
</dbReference>
<reference evidence="1 2" key="1">
    <citation type="submission" date="2019-08" db="EMBL/GenBank/DDBJ databases">
        <title>Draft genome for granaticin producer strain Streptomyces parvus C05.</title>
        <authorList>
            <person name="Gonzalez-Pimentel J.L."/>
        </authorList>
    </citation>
    <scope>NUCLEOTIDE SEQUENCE [LARGE SCALE GENOMIC DNA]</scope>
    <source>
        <strain evidence="1 2">C05</strain>
    </source>
</reference>
<dbReference type="AlphaFoldDB" id="A0A5D4I4M9"/>
<sequence>MRCYVEEDAHESPVEGETGAYCPEHGVTLLWRGDPITAANAAGGSFVALDALSAGADGPCSVVCRSGLVTDLADVHALCRLPGCTCPCHAVITVSGKPADPDLTAEQPC</sequence>
<gene>
    <name evidence="1" type="ORF">FY004_35335</name>
</gene>
<accession>A0A5D4I4M9</accession>
<organism evidence="1 2">
    <name type="scientific">Streptomyces parvus</name>
    <dbReference type="NCBI Taxonomy" id="66428"/>
    <lineage>
        <taxon>Bacteria</taxon>
        <taxon>Bacillati</taxon>
        <taxon>Actinomycetota</taxon>
        <taxon>Actinomycetes</taxon>
        <taxon>Kitasatosporales</taxon>
        <taxon>Streptomycetaceae</taxon>
        <taxon>Streptomyces</taxon>
    </lineage>
</organism>